<organism evidence="2 3">
    <name type="scientific">Micromonospora pisi</name>
    <dbReference type="NCBI Taxonomy" id="589240"/>
    <lineage>
        <taxon>Bacteria</taxon>
        <taxon>Bacillati</taxon>
        <taxon>Actinomycetota</taxon>
        <taxon>Actinomycetes</taxon>
        <taxon>Micromonosporales</taxon>
        <taxon>Micromonosporaceae</taxon>
        <taxon>Micromonospora</taxon>
    </lineage>
</organism>
<evidence type="ECO:0000313" key="2">
    <source>
        <dbReference type="EMBL" id="RKR92860.1"/>
    </source>
</evidence>
<dbReference type="EMBL" id="RBKT01000001">
    <property type="protein sequence ID" value="RKR92860.1"/>
    <property type="molecule type" value="Genomic_DNA"/>
</dbReference>
<feature type="compositionally biased region" description="Basic and acidic residues" evidence="1">
    <location>
        <begin position="45"/>
        <end position="54"/>
    </location>
</feature>
<dbReference type="AlphaFoldDB" id="A0A495JV31"/>
<feature type="region of interest" description="Disordered" evidence="1">
    <location>
        <begin position="41"/>
        <end position="79"/>
    </location>
</feature>
<evidence type="ECO:0000313" key="3">
    <source>
        <dbReference type="Proteomes" id="UP000277671"/>
    </source>
</evidence>
<reference evidence="2 3" key="1">
    <citation type="submission" date="2018-10" db="EMBL/GenBank/DDBJ databases">
        <title>Sequencing the genomes of 1000 actinobacteria strains.</title>
        <authorList>
            <person name="Klenk H.-P."/>
        </authorList>
    </citation>
    <scope>NUCLEOTIDE SEQUENCE [LARGE SCALE GENOMIC DNA]</scope>
    <source>
        <strain evidence="2 3">DSM 45175</strain>
    </source>
</reference>
<dbReference type="Proteomes" id="UP000277671">
    <property type="component" value="Unassembled WGS sequence"/>
</dbReference>
<name>A0A495JV31_9ACTN</name>
<sequence>MCPTDAWVCLLCLLGLCDRCDGVVPVHTLDTLHTLDILRSQNRPEAAKPDRHEPCACGKGTHPNRSAPRSRAMAAAGAR</sequence>
<gene>
    <name evidence="2" type="ORF">BDK92_7342</name>
</gene>
<comment type="caution">
    <text evidence="2">The sequence shown here is derived from an EMBL/GenBank/DDBJ whole genome shotgun (WGS) entry which is preliminary data.</text>
</comment>
<proteinExistence type="predicted"/>
<keyword evidence="3" id="KW-1185">Reference proteome</keyword>
<evidence type="ECO:0000256" key="1">
    <source>
        <dbReference type="SAM" id="MobiDB-lite"/>
    </source>
</evidence>
<feature type="compositionally biased region" description="Low complexity" evidence="1">
    <location>
        <begin position="65"/>
        <end position="79"/>
    </location>
</feature>
<accession>A0A495JV31</accession>
<protein>
    <submittedName>
        <fullName evidence="2">Uncharacterized protein</fullName>
    </submittedName>
</protein>